<accession>A0AAD4WJH7</accession>
<evidence type="ECO:0000256" key="1">
    <source>
        <dbReference type="SAM" id="MobiDB-lite"/>
    </source>
</evidence>
<feature type="region of interest" description="Disordered" evidence="1">
    <location>
        <begin position="186"/>
        <end position="245"/>
    </location>
</feature>
<keyword evidence="3" id="KW-1185">Reference proteome</keyword>
<dbReference type="PANTHER" id="PTHR33067:SF9">
    <property type="entry name" value="RNA-DIRECTED DNA POLYMERASE"/>
    <property type="match status" value="1"/>
</dbReference>
<proteinExistence type="predicted"/>
<dbReference type="PANTHER" id="PTHR33067">
    <property type="entry name" value="RNA-DIRECTED DNA POLYMERASE-RELATED"/>
    <property type="match status" value="1"/>
</dbReference>
<dbReference type="CDD" id="cd00303">
    <property type="entry name" value="retropepsin_like"/>
    <property type="match status" value="1"/>
</dbReference>
<feature type="compositionally biased region" description="Polar residues" evidence="1">
    <location>
        <begin position="214"/>
        <end position="223"/>
    </location>
</feature>
<feature type="compositionally biased region" description="Basic and acidic residues" evidence="1">
    <location>
        <begin position="195"/>
        <end position="213"/>
    </location>
</feature>
<dbReference type="EMBL" id="JAJFAZ020000002">
    <property type="protein sequence ID" value="KAI5343467.1"/>
    <property type="molecule type" value="Genomic_DNA"/>
</dbReference>
<dbReference type="InterPro" id="IPR021109">
    <property type="entry name" value="Peptidase_aspartic_dom_sf"/>
</dbReference>
<evidence type="ECO:0000313" key="3">
    <source>
        <dbReference type="Proteomes" id="UP001054821"/>
    </source>
</evidence>
<comment type="caution">
    <text evidence="2">The sequence shown here is derived from an EMBL/GenBank/DDBJ whole genome shotgun (WGS) entry which is preliminary data.</text>
</comment>
<organism evidence="2 3">
    <name type="scientific">Prunus dulcis</name>
    <name type="common">Almond</name>
    <name type="synonym">Amygdalus dulcis</name>
    <dbReference type="NCBI Taxonomy" id="3755"/>
    <lineage>
        <taxon>Eukaryota</taxon>
        <taxon>Viridiplantae</taxon>
        <taxon>Streptophyta</taxon>
        <taxon>Embryophyta</taxon>
        <taxon>Tracheophyta</taxon>
        <taxon>Spermatophyta</taxon>
        <taxon>Magnoliopsida</taxon>
        <taxon>eudicotyledons</taxon>
        <taxon>Gunneridae</taxon>
        <taxon>Pentapetalae</taxon>
        <taxon>rosids</taxon>
        <taxon>fabids</taxon>
        <taxon>Rosales</taxon>
        <taxon>Rosaceae</taxon>
        <taxon>Amygdaloideae</taxon>
        <taxon>Amygdaleae</taxon>
        <taxon>Prunus</taxon>
    </lineage>
</organism>
<dbReference type="Gene3D" id="2.40.70.10">
    <property type="entry name" value="Acid Proteases"/>
    <property type="match status" value="1"/>
</dbReference>
<name>A0AAD4WJH7_PRUDU</name>
<reference evidence="2 3" key="1">
    <citation type="journal article" date="2022" name="G3 (Bethesda)">
        <title>Whole-genome sequence and methylome profiling of the almond [Prunus dulcis (Mill.) D.A. Webb] cultivar 'Nonpareil'.</title>
        <authorList>
            <person name="D'Amico-Willman K.M."/>
            <person name="Ouma W.Z."/>
            <person name="Meulia T."/>
            <person name="Sideli G.M."/>
            <person name="Gradziel T.M."/>
            <person name="Fresnedo-Ramirez J."/>
        </authorList>
    </citation>
    <scope>NUCLEOTIDE SEQUENCE [LARGE SCALE GENOMIC DNA]</scope>
    <source>
        <strain evidence="2">Clone GOH B32 T37-40</strain>
    </source>
</reference>
<dbReference type="Proteomes" id="UP001054821">
    <property type="component" value="Chromosome 2"/>
</dbReference>
<sequence length="666" mass="74850">MSSNNDLALQVASLEKKLDSMLNMVPKIAEVCGICNIPGHPTYQCSASEAYPEFVQEQVNLMNSYNQRPRNDPFSNTYNPGWRDHPNLSWKNNNQFQNFQPKPATTLEDTVKMLAQNTVQFHQTTNSTLQQHSAALTKMETQLGQIADALSQREPGKFPSQPVILQRNQEQAKAVITLRSGKVINNGVGNEVTNESDHVNADPTQEENKKPNDDPSNATSSFEAPNFHKAEKPYSPPIPFPGRLAKSKQDKSFKEIFDILSKVNVNLPLLDVIRNMPAYGKFFKELNTYKRKYGPNEKVMVSENVSAVLQRKLPPKLKDPGSFSINITVGDKLVENAMLDLGASINLMPYSVYLQLGLGGLKATTISLQLADRSVKYPRGIVEDILVQVDKLILPADFVVLDMEEAPLHDRELPILLGRPFMATPKTIIDVQNGLLTMTVLGETVQFKVFESLSHPSSSIDCCSIDVLDSLVFSKFLLAQSNDPLQYVLSQSQNNFDEEVLMEMVAALDALKQYPSTFFMSYRAIRTICYTSDPFYFIIASDLTPLEEDKLIRVLKEFKSAIGWSIADIKGISPTMCMAILRKEFQPGMKVLLYDSRLRLFPGKLKSRWVGPFKVLQVFPHGAMEIENIKNGTRFKVNGQRLKPYLENVSQEQVYVVIDSLEFMAT</sequence>
<gene>
    <name evidence="2" type="ORF">L3X38_011343</name>
</gene>
<evidence type="ECO:0000313" key="2">
    <source>
        <dbReference type="EMBL" id="KAI5343467.1"/>
    </source>
</evidence>
<dbReference type="AlphaFoldDB" id="A0AAD4WJH7"/>
<protein>
    <submittedName>
        <fullName evidence="2">Uncharacterized protein</fullName>
    </submittedName>
</protein>